<feature type="compositionally biased region" description="Polar residues" evidence="1">
    <location>
        <begin position="97"/>
        <end position="113"/>
    </location>
</feature>
<sequence>EHSNSSNGLSNNIDGTSSSSNCDINPSTDANDPNSSTTAGEENYVDTSSNTTIIEGTSPMFNITNDGTHTTIGDSSAGEDHHNDNSCSDIAGRTPRNHNSADSPSNTGGNNISRPRASLRMRQ</sequence>
<organism evidence="2">
    <name type="scientific">Octopus bimaculoides</name>
    <name type="common">California two-spotted octopus</name>
    <dbReference type="NCBI Taxonomy" id="37653"/>
    <lineage>
        <taxon>Eukaryota</taxon>
        <taxon>Metazoa</taxon>
        <taxon>Spiralia</taxon>
        <taxon>Lophotrochozoa</taxon>
        <taxon>Mollusca</taxon>
        <taxon>Cephalopoda</taxon>
        <taxon>Coleoidea</taxon>
        <taxon>Octopodiformes</taxon>
        <taxon>Octopoda</taxon>
        <taxon>Incirrata</taxon>
        <taxon>Octopodidae</taxon>
        <taxon>Octopus</taxon>
    </lineage>
</organism>
<feature type="region of interest" description="Disordered" evidence="1">
    <location>
        <begin position="1"/>
        <end position="123"/>
    </location>
</feature>
<gene>
    <name evidence="2" type="ORF">OCBIM_22004352mg</name>
</gene>
<evidence type="ECO:0000256" key="1">
    <source>
        <dbReference type="SAM" id="MobiDB-lite"/>
    </source>
</evidence>
<feature type="compositionally biased region" description="Polar residues" evidence="1">
    <location>
        <begin position="1"/>
        <end position="74"/>
    </location>
</feature>
<evidence type="ECO:0000313" key="2">
    <source>
        <dbReference type="EMBL" id="KOF93463.1"/>
    </source>
</evidence>
<proteinExistence type="predicted"/>
<dbReference type="EMBL" id="KQ417152">
    <property type="protein sequence ID" value="KOF93463.1"/>
    <property type="molecule type" value="Genomic_DNA"/>
</dbReference>
<accession>A0A0L8HW57</accession>
<dbReference type="AlphaFoldDB" id="A0A0L8HW57"/>
<protein>
    <submittedName>
        <fullName evidence="2">Uncharacterized protein</fullName>
    </submittedName>
</protein>
<reference evidence="2" key="1">
    <citation type="submission" date="2015-07" db="EMBL/GenBank/DDBJ databases">
        <title>MeaNS - Measles Nucleotide Surveillance Program.</title>
        <authorList>
            <person name="Tran T."/>
            <person name="Druce J."/>
        </authorList>
    </citation>
    <scope>NUCLEOTIDE SEQUENCE</scope>
    <source>
        <strain evidence="2">UCB-OBI-ISO-001</strain>
        <tissue evidence="2">Gonad</tissue>
    </source>
</reference>
<name>A0A0L8HW57_OCTBM</name>
<feature type="non-terminal residue" evidence="2">
    <location>
        <position position="1"/>
    </location>
</feature>